<proteinExistence type="inferred from homology"/>
<accession>A0A8J3D6R1</accession>
<keyword evidence="4" id="KW-1185">Reference proteome</keyword>
<dbReference type="InterPro" id="IPR013783">
    <property type="entry name" value="Ig-like_fold"/>
</dbReference>
<dbReference type="EMBL" id="BMXF01000001">
    <property type="protein sequence ID" value="GHB58374.1"/>
    <property type="molecule type" value="Genomic_DNA"/>
</dbReference>
<dbReference type="InterPro" id="IPR008969">
    <property type="entry name" value="CarboxyPept-like_regulatory"/>
</dbReference>
<comment type="similarity">
    <text evidence="1">Belongs to the TolB family.</text>
</comment>
<dbReference type="InterPro" id="IPR011659">
    <property type="entry name" value="WD40"/>
</dbReference>
<evidence type="ECO:0000313" key="3">
    <source>
        <dbReference type="EMBL" id="GHB58374.1"/>
    </source>
</evidence>
<protein>
    <recommendedName>
        <fullName evidence="5">Fibronectin type-III domain-containing protein</fullName>
    </recommendedName>
</protein>
<dbReference type="Gene3D" id="2.60.40.10">
    <property type="entry name" value="Immunoglobulins"/>
    <property type="match status" value="1"/>
</dbReference>
<evidence type="ECO:0000313" key="4">
    <source>
        <dbReference type="Proteomes" id="UP000598271"/>
    </source>
</evidence>
<dbReference type="Pfam" id="PF13620">
    <property type="entry name" value="CarboxypepD_reg"/>
    <property type="match status" value="1"/>
</dbReference>
<feature type="signal peptide" evidence="2">
    <location>
        <begin position="1"/>
        <end position="25"/>
    </location>
</feature>
<gene>
    <name evidence="3" type="ORF">GCM10007390_09830</name>
</gene>
<reference evidence="3 4" key="1">
    <citation type="journal article" date="2014" name="Int. J. Syst. Evol. Microbiol.">
        <title>Complete genome sequence of Corynebacterium casei LMG S-19264T (=DSM 44701T), isolated from a smear-ripened cheese.</title>
        <authorList>
            <consortium name="US DOE Joint Genome Institute (JGI-PGF)"/>
            <person name="Walter F."/>
            <person name="Albersmeier A."/>
            <person name="Kalinowski J."/>
            <person name="Ruckert C."/>
        </authorList>
    </citation>
    <scope>NUCLEOTIDE SEQUENCE [LARGE SCALE GENOMIC DNA]</scope>
    <source>
        <strain evidence="3 4">KCTC 12866</strain>
    </source>
</reference>
<dbReference type="Proteomes" id="UP000598271">
    <property type="component" value="Unassembled WGS sequence"/>
</dbReference>
<dbReference type="PROSITE" id="PS51257">
    <property type="entry name" value="PROKAR_LIPOPROTEIN"/>
    <property type="match status" value="1"/>
</dbReference>
<dbReference type="SUPFAM" id="SSF49464">
    <property type="entry name" value="Carboxypeptidase regulatory domain-like"/>
    <property type="match status" value="1"/>
</dbReference>
<dbReference type="PANTHER" id="PTHR36842:SF1">
    <property type="entry name" value="PROTEIN TOLB"/>
    <property type="match status" value="1"/>
</dbReference>
<organism evidence="3 4">
    <name type="scientific">Persicitalea jodogahamensis</name>
    <dbReference type="NCBI Taxonomy" id="402147"/>
    <lineage>
        <taxon>Bacteria</taxon>
        <taxon>Pseudomonadati</taxon>
        <taxon>Bacteroidota</taxon>
        <taxon>Cytophagia</taxon>
        <taxon>Cytophagales</taxon>
        <taxon>Spirosomataceae</taxon>
        <taxon>Persicitalea</taxon>
    </lineage>
</organism>
<feature type="chain" id="PRO_5035154919" description="Fibronectin type-III domain-containing protein" evidence="2">
    <location>
        <begin position="26"/>
        <end position="512"/>
    </location>
</feature>
<name>A0A8J3D6R1_9BACT</name>
<evidence type="ECO:0000256" key="2">
    <source>
        <dbReference type="SAM" id="SignalP"/>
    </source>
</evidence>
<evidence type="ECO:0000256" key="1">
    <source>
        <dbReference type="ARBA" id="ARBA00009820"/>
    </source>
</evidence>
<sequence>MSFMNSKISRITAFLVIALTALWSASCTEDVFVTPKVFGKITGKVIDNVTKKPLSDVLIKLNPSGRSLLTDTTGNFFFDSLAVGSYTISAEKPSLYNEYVTVEVADSQNPVVTIYMSEDIKSNRAPTKPTNPIPATGTALSGVNGQLFAWTASDPDRDTLTFDVYLFKEGGSPTTPYRTDYNNDTLFVDNLEYDKTYYWQVVAKDKREKVFSEIWTFKTPKFPSLNYVFARENGGVYQIYAANDDKSVVQLTTQGSNWRPIMSPDREKIAFISNRATSLQIFVINRDGTGLRQITKVPVSGLLPLDLSFSWANDGSKIIYPSNNKLYSINIDGTGLTEVARAATGQQFAGCDWNEATKTIVARTTGETVYDNELIIINSNGSKETVLKSSRRMSNPVLSIDGGEVLFSMDINDFRDETGRQADARLFELYLNDRTLRDLSASTGNNSNNAIKPAGTNDLDPRYSPSGQDIIFTNVLNDGVSVPSLYSTNLNGNRARVKILSNAQMGYWRQQQ</sequence>
<dbReference type="Gene3D" id="2.60.40.1120">
    <property type="entry name" value="Carboxypeptidase-like, regulatory domain"/>
    <property type="match status" value="1"/>
</dbReference>
<keyword evidence="2" id="KW-0732">Signal</keyword>
<dbReference type="Gene3D" id="2.120.10.30">
    <property type="entry name" value="TolB, C-terminal domain"/>
    <property type="match status" value="1"/>
</dbReference>
<dbReference type="AlphaFoldDB" id="A0A8J3D6R1"/>
<dbReference type="SUPFAM" id="SSF49265">
    <property type="entry name" value="Fibronectin type III"/>
    <property type="match status" value="1"/>
</dbReference>
<dbReference type="InterPro" id="IPR011042">
    <property type="entry name" value="6-blade_b-propeller_TolB-like"/>
</dbReference>
<dbReference type="Pfam" id="PF07676">
    <property type="entry name" value="PD40"/>
    <property type="match status" value="1"/>
</dbReference>
<dbReference type="PANTHER" id="PTHR36842">
    <property type="entry name" value="PROTEIN TOLB HOMOLOG"/>
    <property type="match status" value="1"/>
</dbReference>
<dbReference type="SUPFAM" id="SSF69304">
    <property type="entry name" value="Tricorn protease N-terminal domain"/>
    <property type="match status" value="1"/>
</dbReference>
<evidence type="ECO:0008006" key="5">
    <source>
        <dbReference type="Google" id="ProtNLM"/>
    </source>
</evidence>
<comment type="caution">
    <text evidence="3">The sequence shown here is derived from an EMBL/GenBank/DDBJ whole genome shotgun (WGS) entry which is preliminary data.</text>
</comment>
<dbReference type="InterPro" id="IPR036116">
    <property type="entry name" value="FN3_sf"/>
</dbReference>